<dbReference type="SUPFAM" id="SSF63380">
    <property type="entry name" value="Riboflavin synthase domain-like"/>
    <property type="match status" value="1"/>
</dbReference>
<gene>
    <name evidence="4" type="ORF">BYL167_LOCUS76850</name>
</gene>
<evidence type="ECO:0000313" key="5">
    <source>
        <dbReference type="Proteomes" id="UP000681967"/>
    </source>
</evidence>
<evidence type="ECO:0000313" key="4">
    <source>
        <dbReference type="EMBL" id="CAF5169262.1"/>
    </source>
</evidence>
<evidence type="ECO:0000256" key="2">
    <source>
        <dbReference type="SAM" id="MobiDB-lite"/>
    </source>
</evidence>
<evidence type="ECO:0000256" key="1">
    <source>
        <dbReference type="ARBA" id="ARBA00023002"/>
    </source>
</evidence>
<comment type="caution">
    <text evidence="4">The sequence shown here is derived from an EMBL/GenBank/DDBJ whole genome shotgun (WGS) entry which is preliminary data.</text>
</comment>
<dbReference type="PROSITE" id="PS51384">
    <property type="entry name" value="FAD_FR"/>
    <property type="match status" value="1"/>
</dbReference>
<proteinExistence type="predicted"/>
<dbReference type="GO" id="GO:0006952">
    <property type="term" value="P:defense response"/>
    <property type="evidence" value="ECO:0007669"/>
    <property type="project" value="TreeGrafter"/>
</dbReference>
<dbReference type="PANTHER" id="PTHR11972:SF58">
    <property type="entry name" value="NADPH OXIDASE 5"/>
    <property type="match status" value="1"/>
</dbReference>
<keyword evidence="1" id="KW-0560">Oxidoreductase</keyword>
<dbReference type="InterPro" id="IPR017938">
    <property type="entry name" value="Riboflavin_synthase-like_b-brl"/>
</dbReference>
<feature type="domain" description="FAD-binding FR-type" evidence="3">
    <location>
        <begin position="1"/>
        <end position="101"/>
    </location>
</feature>
<dbReference type="Gene3D" id="2.40.30.10">
    <property type="entry name" value="Translation factors"/>
    <property type="match status" value="1"/>
</dbReference>
<accession>A0A8S3GQZ9</accession>
<feature type="non-terminal residue" evidence="4">
    <location>
        <position position="119"/>
    </location>
</feature>
<evidence type="ECO:0000259" key="3">
    <source>
        <dbReference type="PROSITE" id="PS51384"/>
    </source>
</evidence>
<dbReference type="Pfam" id="PF08022">
    <property type="entry name" value="FAD_binding_8"/>
    <property type="match status" value="1"/>
</dbReference>
<dbReference type="AlphaFoldDB" id="A0A8S3GQZ9"/>
<dbReference type="EMBL" id="CAJOBH010278338">
    <property type="protein sequence ID" value="CAF5169262.1"/>
    <property type="molecule type" value="Genomic_DNA"/>
</dbReference>
<sequence>NTSALVFSKFSSLFRFSFQSGDYVSINIPRVALYEFHPFTVSSAPEEKDYIRVHIQATGDWTKQVYQRFKEMAEEEARENQIKIYRADIHPQESLANFQNVEHDQIGDQSNVKSNKREP</sequence>
<reference evidence="4" key="1">
    <citation type="submission" date="2021-02" db="EMBL/GenBank/DDBJ databases">
        <authorList>
            <person name="Nowell W R."/>
        </authorList>
    </citation>
    <scope>NUCLEOTIDE SEQUENCE</scope>
</reference>
<dbReference type="InterPro" id="IPR017927">
    <property type="entry name" value="FAD-bd_FR_type"/>
</dbReference>
<dbReference type="InterPro" id="IPR050369">
    <property type="entry name" value="RBOH/FRE"/>
</dbReference>
<dbReference type="GO" id="GO:0042554">
    <property type="term" value="P:superoxide anion generation"/>
    <property type="evidence" value="ECO:0007669"/>
    <property type="project" value="TreeGrafter"/>
</dbReference>
<protein>
    <recommendedName>
        <fullName evidence="3">FAD-binding FR-type domain-containing protein</fullName>
    </recommendedName>
</protein>
<dbReference type="Proteomes" id="UP000681967">
    <property type="component" value="Unassembled WGS sequence"/>
</dbReference>
<dbReference type="GO" id="GO:0016175">
    <property type="term" value="F:superoxide-generating NAD(P)H oxidase activity"/>
    <property type="evidence" value="ECO:0007669"/>
    <property type="project" value="TreeGrafter"/>
</dbReference>
<name>A0A8S3GQZ9_9BILA</name>
<feature type="non-terminal residue" evidence="4">
    <location>
        <position position="1"/>
    </location>
</feature>
<dbReference type="GO" id="GO:0043020">
    <property type="term" value="C:NADPH oxidase complex"/>
    <property type="evidence" value="ECO:0007669"/>
    <property type="project" value="TreeGrafter"/>
</dbReference>
<feature type="region of interest" description="Disordered" evidence="2">
    <location>
        <begin position="97"/>
        <end position="119"/>
    </location>
</feature>
<dbReference type="InterPro" id="IPR013112">
    <property type="entry name" value="FAD-bd_8"/>
</dbReference>
<dbReference type="PANTHER" id="PTHR11972">
    <property type="entry name" value="NADPH OXIDASE"/>
    <property type="match status" value="1"/>
</dbReference>
<organism evidence="4 5">
    <name type="scientific">Rotaria magnacalcarata</name>
    <dbReference type="NCBI Taxonomy" id="392030"/>
    <lineage>
        <taxon>Eukaryota</taxon>
        <taxon>Metazoa</taxon>
        <taxon>Spiralia</taxon>
        <taxon>Gnathifera</taxon>
        <taxon>Rotifera</taxon>
        <taxon>Eurotatoria</taxon>
        <taxon>Bdelloidea</taxon>
        <taxon>Philodinida</taxon>
        <taxon>Philodinidae</taxon>
        <taxon>Rotaria</taxon>
    </lineage>
</organism>